<protein>
    <submittedName>
        <fullName evidence="1">Uncharacterized protein</fullName>
    </submittedName>
</protein>
<keyword evidence="2" id="KW-1185">Reference proteome</keyword>
<accession>A0AAD2H3C4</accession>
<name>A0AAD2H3C4_9AGAR</name>
<reference evidence="1" key="1">
    <citation type="submission" date="2023-11" db="EMBL/GenBank/DDBJ databases">
        <authorList>
            <person name="De Vega J J."/>
            <person name="De Vega J J."/>
        </authorList>
    </citation>
    <scope>NUCLEOTIDE SEQUENCE</scope>
</reference>
<feature type="non-terminal residue" evidence="1">
    <location>
        <position position="82"/>
    </location>
</feature>
<proteinExistence type="predicted"/>
<organism evidence="1 2">
    <name type="scientific">Mycena citricolor</name>
    <dbReference type="NCBI Taxonomy" id="2018698"/>
    <lineage>
        <taxon>Eukaryota</taxon>
        <taxon>Fungi</taxon>
        <taxon>Dikarya</taxon>
        <taxon>Basidiomycota</taxon>
        <taxon>Agaricomycotina</taxon>
        <taxon>Agaricomycetes</taxon>
        <taxon>Agaricomycetidae</taxon>
        <taxon>Agaricales</taxon>
        <taxon>Marasmiineae</taxon>
        <taxon>Mycenaceae</taxon>
        <taxon>Mycena</taxon>
    </lineage>
</organism>
<dbReference type="Proteomes" id="UP001295794">
    <property type="component" value="Unassembled WGS sequence"/>
</dbReference>
<evidence type="ECO:0000313" key="1">
    <source>
        <dbReference type="EMBL" id="CAK5268663.1"/>
    </source>
</evidence>
<dbReference type="AlphaFoldDB" id="A0AAD2H3C4"/>
<gene>
    <name evidence="1" type="ORF">MYCIT1_LOCUS11950</name>
</gene>
<evidence type="ECO:0000313" key="2">
    <source>
        <dbReference type="Proteomes" id="UP001295794"/>
    </source>
</evidence>
<dbReference type="EMBL" id="CAVNYO010000138">
    <property type="protein sequence ID" value="CAK5268663.1"/>
    <property type="molecule type" value="Genomic_DNA"/>
</dbReference>
<sequence length="82" mass="9595">DGLYRERRSKSRGRSSNLFSCLKSRDAREGRNVVVSIPVRCSHQVRPHNSHLDKLTIENRAEEQSDQTLCMTFERGHQDKKR</sequence>
<comment type="caution">
    <text evidence="1">The sequence shown here is derived from an EMBL/GenBank/DDBJ whole genome shotgun (WGS) entry which is preliminary data.</text>
</comment>
<feature type="non-terminal residue" evidence="1">
    <location>
        <position position="1"/>
    </location>
</feature>